<dbReference type="InParanoid" id="A0A1X7VF08"/>
<dbReference type="InterPro" id="IPR017970">
    <property type="entry name" value="Homeobox_CS"/>
</dbReference>
<dbReference type="InterPro" id="IPR008422">
    <property type="entry name" value="KN_HD"/>
</dbReference>
<accession>A0A1X7VF08</accession>
<dbReference type="OrthoDB" id="5399138at2759"/>
<dbReference type="Proteomes" id="UP000007879">
    <property type="component" value="Unassembled WGS sequence"/>
</dbReference>
<dbReference type="InterPro" id="IPR009057">
    <property type="entry name" value="Homeodomain-like_sf"/>
</dbReference>
<evidence type="ECO:0000313" key="10">
    <source>
        <dbReference type="Proteomes" id="UP000007879"/>
    </source>
</evidence>
<keyword evidence="5 6" id="KW-0539">Nucleus</keyword>
<proteinExistence type="inferred from homology"/>
<comment type="similarity">
    <text evidence="2">Belongs to the TALE/IRO homeobox family.</text>
</comment>
<evidence type="ECO:0000259" key="8">
    <source>
        <dbReference type="PROSITE" id="PS50071"/>
    </source>
</evidence>
<feature type="region of interest" description="Disordered" evidence="7">
    <location>
        <begin position="191"/>
        <end position="216"/>
    </location>
</feature>
<organism evidence="9">
    <name type="scientific">Amphimedon queenslandica</name>
    <name type="common">Sponge</name>
    <dbReference type="NCBI Taxonomy" id="400682"/>
    <lineage>
        <taxon>Eukaryota</taxon>
        <taxon>Metazoa</taxon>
        <taxon>Porifera</taxon>
        <taxon>Demospongiae</taxon>
        <taxon>Heteroscleromorpha</taxon>
        <taxon>Haplosclerida</taxon>
        <taxon>Niphatidae</taxon>
        <taxon>Amphimedon</taxon>
    </lineage>
</organism>
<name>A0A1X7VF08_AMPQE</name>
<dbReference type="GO" id="GO:0000981">
    <property type="term" value="F:DNA-binding transcription factor activity, RNA polymerase II-specific"/>
    <property type="evidence" value="ECO:0007669"/>
    <property type="project" value="InterPro"/>
</dbReference>
<dbReference type="SMART" id="SM00389">
    <property type="entry name" value="HOX"/>
    <property type="match status" value="1"/>
</dbReference>
<dbReference type="CDD" id="cd00086">
    <property type="entry name" value="homeodomain"/>
    <property type="match status" value="1"/>
</dbReference>
<reference evidence="9" key="2">
    <citation type="submission" date="2017-05" db="UniProtKB">
        <authorList>
            <consortium name="EnsemblMetazoa"/>
        </authorList>
    </citation>
    <scope>IDENTIFICATION</scope>
</reference>
<feature type="DNA-binding region" description="Homeobox" evidence="6">
    <location>
        <begin position="73"/>
        <end position="110"/>
    </location>
</feature>
<dbReference type="PROSITE" id="PS50071">
    <property type="entry name" value="HOMEOBOX_2"/>
    <property type="match status" value="1"/>
</dbReference>
<feature type="region of interest" description="Disordered" evidence="7">
    <location>
        <begin position="279"/>
        <end position="302"/>
    </location>
</feature>
<evidence type="ECO:0000256" key="5">
    <source>
        <dbReference type="ARBA" id="ARBA00023242"/>
    </source>
</evidence>
<feature type="region of interest" description="Disordered" evidence="7">
    <location>
        <begin position="1"/>
        <end position="45"/>
    </location>
</feature>
<keyword evidence="3 6" id="KW-0238">DNA-binding</keyword>
<dbReference type="KEGG" id="aqu:105316905"/>
<evidence type="ECO:0000256" key="4">
    <source>
        <dbReference type="ARBA" id="ARBA00023155"/>
    </source>
</evidence>
<evidence type="ECO:0000313" key="9">
    <source>
        <dbReference type="EnsemblMetazoa" id="Aqu2.1.38324_001"/>
    </source>
</evidence>
<feature type="compositionally biased region" description="Low complexity" evidence="7">
    <location>
        <begin position="16"/>
        <end position="45"/>
    </location>
</feature>
<dbReference type="GO" id="GO:0000978">
    <property type="term" value="F:RNA polymerase II cis-regulatory region sequence-specific DNA binding"/>
    <property type="evidence" value="ECO:0007669"/>
    <property type="project" value="TreeGrafter"/>
</dbReference>
<dbReference type="Gene3D" id="1.10.10.60">
    <property type="entry name" value="Homeodomain-like"/>
    <property type="match status" value="1"/>
</dbReference>
<evidence type="ECO:0000256" key="3">
    <source>
        <dbReference type="ARBA" id="ARBA00023125"/>
    </source>
</evidence>
<dbReference type="GO" id="GO:0005634">
    <property type="term" value="C:nucleus"/>
    <property type="evidence" value="ECO:0007669"/>
    <property type="project" value="UniProtKB-SubCell"/>
</dbReference>
<dbReference type="STRING" id="400682.A0A1X7VF08"/>
<feature type="compositionally biased region" description="Low complexity" evidence="7">
    <location>
        <begin position="201"/>
        <end position="215"/>
    </location>
</feature>
<dbReference type="EnsemblMetazoa" id="Aqu2.1.38324_001">
    <property type="protein sequence ID" value="Aqu2.1.38324_001"/>
    <property type="gene ID" value="Aqu2.1.38324"/>
</dbReference>
<feature type="domain" description="Homeobox" evidence="8">
    <location>
        <begin position="71"/>
        <end position="109"/>
    </location>
</feature>
<keyword evidence="4 6" id="KW-0371">Homeobox</keyword>
<dbReference type="SUPFAM" id="SSF46689">
    <property type="entry name" value="Homeodomain-like"/>
    <property type="match status" value="1"/>
</dbReference>
<dbReference type="AlphaFoldDB" id="A0A1X7VF08"/>
<dbReference type="FunCoup" id="A0A1X7VF08">
    <property type="interactions" value="119"/>
</dbReference>
<feature type="compositionally biased region" description="Polar residues" evidence="7">
    <location>
        <begin position="279"/>
        <end position="298"/>
    </location>
</feature>
<gene>
    <name evidence="9" type="primary">105316905</name>
</gene>
<dbReference type="PANTHER" id="PTHR11211:SF40">
    <property type="entry name" value="MIRROR, ISOFORM C"/>
    <property type="match status" value="1"/>
</dbReference>
<comment type="subcellular location">
    <subcellularLocation>
        <location evidence="1 6">Nucleus</location>
    </subcellularLocation>
</comment>
<dbReference type="GO" id="GO:0048468">
    <property type="term" value="P:cell development"/>
    <property type="evidence" value="ECO:0007669"/>
    <property type="project" value="TreeGrafter"/>
</dbReference>
<dbReference type="eggNOG" id="KOG0773">
    <property type="taxonomic scope" value="Eukaryota"/>
</dbReference>
<evidence type="ECO:0000256" key="6">
    <source>
        <dbReference type="PROSITE-ProRule" id="PRU00108"/>
    </source>
</evidence>
<dbReference type="PROSITE" id="PS00027">
    <property type="entry name" value="HOMEOBOX_1"/>
    <property type="match status" value="1"/>
</dbReference>
<sequence>MSDQHSLAGHSHHHLGSSSLKLSSSSSPSSSSLATGGSGSSGSLSGYSAAGSITRRMRNTAVLVKWIEDHQSNPYPTKAEKQYLAYYSGMNMTQLSTWFANARRRIKKIGMKTWLEGRSTFSLDYFPTPRASSIGSLDSFTAGSYHGLSSSPYASAAAATYGALTNGLHSSYPSQQNTLLSGGSGMTSHLTNGLGGTSYDSSTLQPTSSTTPPLSGFYGTRSMSLGMPALPVGQWPSTPILSSPPVSFHSRPSSGNTAPLHSPLTAQVYSADTSLRTHSAQSIDVGDSSYSSLQQHSPDQMLPECASTEPMLSDHKSGVTLQN</sequence>
<keyword evidence="10" id="KW-1185">Reference proteome</keyword>
<evidence type="ECO:0000256" key="2">
    <source>
        <dbReference type="ARBA" id="ARBA00008446"/>
    </source>
</evidence>
<dbReference type="Pfam" id="PF05920">
    <property type="entry name" value="Homeobox_KN"/>
    <property type="match status" value="1"/>
</dbReference>
<dbReference type="EnsemblMetazoa" id="XM_011412187.2">
    <property type="protein sequence ID" value="XP_011410489.1"/>
    <property type="gene ID" value="LOC105316905"/>
</dbReference>
<evidence type="ECO:0000256" key="1">
    <source>
        <dbReference type="ARBA" id="ARBA00004123"/>
    </source>
</evidence>
<protein>
    <recommendedName>
        <fullName evidence="8">Homeobox domain-containing protein</fullName>
    </recommendedName>
</protein>
<dbReference type="PANTHER" id="PTHR11211">
    <property type="entry name" value="IROQUOIS-CLASS HOMEODOMAIN PROTEIN IRX"/>
    <property type="match status" value="1"/>
</dbReference>
<dbReference type="InterPro" id="IPR001356">
    <property type="entry name" value="HD"/>
</dbReference>
<reference evidence="10" key="1">
    <citation type="journal article" date="2010" name="Nature">
        <title>The Amphimedon queenslandica genome and the evolution of animal complexity.</title>
        <authorList>
            <person name="Srivastava M."/>
            <person name="Simakov O."/>
            <person name="Chapman J."/>
            <person name="Fahey B."/>
            <person name="Gauthier M.E."/>
            <person name="Mitros T."/>
            <person name="Richards G.S."/>
            <person name="Conaco C."/>
            <person name="Dacre M."/>
            <person name="Hellsten U."/>
            <person name="Larroux C."/>
            <person name="Putnam N.H."/>
            <person name="Stanke M."/>
            <person name="Adamska M."/>
            <person name="Darling A."/>
            <person name="Degnan S.M."/>
            <person name="Oakley T.H."/>
            <person name="Plachetzki D.C."/>
            <person name="Zhai Y."/>
            <person name="Adamski M."/>
            <person name="Calcino A."/>
            <person name="Cummins S.F."/>
            <person name="Goodstein D.M."/>
            <person name="Harris C."/>
            <person name="Jackson D.J."/>
            <person name="Leys S.P."/>
            <person name="Shu S."/>
            <person name="Woodcroft B.J."/>
            <person name="Vervoort M."/>
            <person name="Kosik K.S."/>
            <person name="Manning G."/>
            <person name="Degnan B.M."/>
            <person name="Rokhsar D.S."/>
        </authorList>
    </citation>
    <scope>NUCLEOTIDE SEQUENCE [LARGE SCALE GENOMIC DNA]</scope>
</reference>
<evidence type="ECO:0000256" key="7">
    <source>
        <dbReference type="SAM" id="MobiDB-lite"/>
    </source>
</evidence>